<evidence type="ECO:0000256" key="2">
    <source>
        <dbReference type="SAM" id="Phobius"/>
    </source>
</evidence>
<evidence type="ECO:0000256" key="1">
    <source>
        <dbReference type="SAM" id="MobiDB-lite"/>
    </source>
</evidence>
<feature type="compositionally biased region" description="Basic and acidic residues" evidence="1">
    <location>
        <begin position="383"/>
        <end position="393"/>
    </location>
</feature>
<feature type="region of interest" description="Disordered" evidence="1">
    <location>
        <begin position="353"/>
        <end position="395"/>
    </location>
</feature>
<feature type="compositionally biased region" description="Low complexity" evidence="1">
    <location>
        <begin position="145"/>
        <end position="167"/>
    </location>
</feature>
<evidence type="ECO:0000313" key="4">
    <source>
        <dbReference type="Proteomes" id="UP000617634"/>
    </source>
</evidence>
<keyword evidence="4" id="KW-1185">Reference proteome</keyword>
<protein>
    <submittedName>
        <fullName evidence="3">Uncharacterized protein</fullName>
    </submittedName>
</protein>
<keyword evidence="2" id="KW-0812">Transmembrane</keyword>
<feature type="region of interest" description="Disordered" evidence="1">
    <location>
        <begin position="98"/>
        <end position="189"/>
    </location>
</feature>
<sequence length="713" mass="75763">MADHKRRKTGKKQPITRHPLFPAIVGLWCGAIAGLCSIAVPTALIERLVSVTRLDSILPMAAPPLGATFRIACALAATALGAFVGGLLSRRLAKPGTARSKVARKARKAAPETAPNTTAERLRHRASSQEPVQPEIEAEGESEAEAALATSAEVEDAQQAQEQDVAEPQQFAAVTASARADETHEAEEVRKAPVAPGILDVSEFDLGEDEFDTGRFATEDPFAPLGNEPAIAAKIETPPATTLPDFDEADFPEANVARQDGAQVFVRNDAPALPTASNEDDAFPAFLLARADTSDGEAAEDISEHQEAIATAGPLHGAQASLSELAHRLGAIPSAGVAPRPGFDLLAGSHGEVEASAPDATDYAPRADMDGPEQDRADEDQTGEDRTGADRDGGNAARRIAASELGSLSHLELLERLALAMTRRRAEIEQAAFETQALAPEATEAALEGEADFVGEAYEAHAHDAIEGDEPEDDGHQTAQYDVDASPNDADDFEAQPVQFLAETPSALDEQTGPDTSYDAVPAAMRPVDPTSFEEEDDDFALPGYIPPRHIGLARPLAPAAEADEGEAELAATPVSWRMPEPALRADDSAEDQDEGEAEFESPEDELEEGYSSLLDLSRPSAPRQEFIRIEEPDSEDIEPVVIFPGEEARRAASFARPGETVAALPRQPEASARNERRFDAPGREDGTRQDNAQTEQALRAALATLQRMSGAA</sequence>
<feature type="compositionally biased region" description="Acidic residues" evidence="1">
    <location>
        <begin position="589"/>
        <end position="609"/>
    </location>
</feature>
<reference evidence="3" key="1">
    <citation type="submission" date="2020-11" db="EMBL/GenBank/DDBJ databases">
        <title>Novosphingobium aureum sp. nov., a marine bacterium isolated from sediment of a salt flat.</title>
        <authorList>
            <person name="Yoo Y."/>
            <person name="Kim J.-J."/>
        </authorList>
    </citation>
    <scope>NUCLEOTIDE SEQUENCE</scope>
    <source>
        <strain evidence="3">YJ-S2-02</strain>
    </source>
</reference>
<accession>A0A931MJC2</accession>
<keyword evidence="2" id="KW-1133">Transmembrane helix</keyword>
<organism evidence="3 4">
    <name type="scientific">Novosphingobium aureum</name>
    <dbReference type="NCBI Taxonomy" id="2792964"/>
    <lineage>
        <taxon>Bacteria</taxon>
        <taxon>Pseudomonadati</taxon>
        <taxon>Pseudomonadota</taxon>
        <taxon>Alphaproteobacteria</taxon>
        <taxon>Sphingomonadales</taxon>
        <taxon>Sphingomonadaceae</taxon>
        <taxon>Novosphingobium</taxon>
    </lineage>
</organism>
<dbReference type="RefSeq" id="WP_197159997.1">
    <property type="nucleotide sequence ID" value="NZ_JADZGI010000001.1"/>
</dbReference>
<feature type="compositionally biased region" description="Basic and acidic residues" evidence="1">
    <location>
        <begin position="179"/>
        <end position="189"/>
    </location>
</feature>
<gene>
    <name evidence="3" type="ORF">I5E68_01180</name>
</gene>
<name>A0A931MJC2_9SPHN</name>
<feature type="transmembrane region" description="Helical" evidence="2">
    <location>
        <begin position="20"/>
        <end position="45"/>
    </location>
</feature>
<comment type="caution">
    <text evidence="3">The sequence shown here is derived from an EMBL/GenBank/DDBJ whole genome shotgun (WGS) entry which is preliminary data.</text>
</comment>
<feature type="region of interest" description="Disordered" evidence="1">
    <location>
        <begin position="653"/>
        <end position="697"/>
    </location>
</feature>
<keyword evidence="2" id="KW-0472">Membrane</keyword>
<dbReference type="EMBL" id="JADZGI010000001">
    <property type="protein sequence ID" value="MBH0111563.1"/>
    <property type="molecule type" value="Genomic_DNA"/>
</dbReference>
<evidence type="ECO:0000313" key="3">
    <source>
        <dbReference type="EMBL" id="MBH0111563.1"/>
    </source>
</evidence>
<proteinExistence type="predicted"/>
<feature type="compositionally biased region" description="Basic and acidic residues" evidence="1">
    <location>
        <begin position="673"/>
        <end position="689"/>
    </location>
</feature>
<dbReference type="Proteomes" id="UP000617634">
    <property type="component" value="Unassembled WGS sequence"/>
</dbReference>
<dbReference type="AlphaFoldDB" id="A0A931MJC2"/>
<feature type="region of interest" description="Disordered" evidence="1">
    <location>
        <begin position="578"/>
        <end position="622"/>
    </location>
</feature>
<feature type="compositionally biased region" description="Basic and acidic residues" evidence="1">
    <location>
        <begin position="365"/>
        <end position="375"/>
    </location>
</feature>